<gene>
    <name evidence="1" type="ORF">SAMN05443667_102135</name>
</gene>
<dbReference type="AlphaFoldDB" id="A0A1H3YVP2"/>
<protein>
    <submittedName>
        <fullName evidence="1">Uncharacterized protein</fullName>
    </submittedName>
</protein>
<sequence>MTNMKMKRVKTQNHPRLGMVLYNLTLNFKEL</sequence>
<reference evidence="2" key="1">
    <citation type="submission" date="2016-10" db="EMBL/GenBank/DDBJ databases">
        <authorList>
            <person name="Varghese N."/>
            <person name="Submissions S."/>
        </authorList>
    </citation>
    <scope>NUCLEOTIDE SEQUENCE [LARGE SCALE GENOMIC DNA]</scope>
    <source>
        <strain evidence="2">DSM 22376</strain>
    </source>
</reference>
<evidence type="ECO:0000313" key="1">
    <source>
        <dbReference type="EMBL" id="SEA15122.1"/>
    </source>
</evidence>
<accession>A0A1H3YVP2</accession>
<dbReference type="EMBL" id="FNRD01000002">
    <property type="protein sequence ID" value="SEA15122.1"/>
    <property type="molecule type" value="Genomic_DNA"/>
</dbReference>
<evidence type="ECO:0000313" key="2">
    <source>
        <dbReference type="Proteomes" id="UP000198951"/>
    </source>
</evidence>
<proteinExistence type="predicted"/>
<keyword evidence="2" id="KW-1185">Reference proteome</keyword>
<organism evidence="1 2">
    <name type="scientific">Flavobacterium gillisiae</name>
    <dbReference type="NCBI Taxonomy" id="150146"/>
    <lineage>
        <taxon>Bacteria</taxon>
        <taxon>Pseudomonadati</taxon>
        <taxon>Bacteroidota</taxon>
        <taxon>Flavobacteriia</taxon>
        <taxon>Flavobacteriales</taxon>
        <taxon>Flavobacteriaceae</taxon>
        <taxon>Flavobacterium</taxon>
    </lineage>
</organism>
<dbReference type="Proteomes" id="UP000198951">
    <property type="component" value="Unassembled WGS sequence"/>
</dbReference>
<name>A0A1H3YVP2_9FLAO</name>